<keyword evidence="7 17" id="KW-1133">Transmembrane helix</keyword>
<keyword evidence="11" id="KW-1071">Ligand-gated ion channel</keyword>
<protein>
    <submittedName>
        <fullName evidence="20">Cyclic nucleotide-gated cation channel beta-1-like</fullName>
    </submittedName>
</protein>
<evidence type="ECO:0000256" key="5">
    <source>
        <dbReference type="ARBA" id="ARBA00022692"/>
    </source>
</evidence>
<dbReference type="GO" id="GO:0030553">
    <property type="term" value="F:cGMP binding"/>
    <property type="evidence" value="ECO:0007669"/>
    <property type="project" value="UniProtKB-KW"/>
</dbReference>
<evidence type="ECO:0000313" key="19">
    <source>
        <dbReference type="Proteomes" id="UP000085678"/>
    </source>
</evidence>
<feature type="compositionally biased region" description="Polar residues" evidence="16">
    <location>
        <begin position="592"/>
        <end position="605"/>
    </location>
</feature>
<dbReference type="FunFam" id="1.10.287.630:FF:000001">
    <property type="entry name" value="Cyclic nucleotide-gated channel alpha 3"/>
    <property type="match status" value="1"/>
</dbReference>
<feature type="domain" description="Cyclic nucleotide-binding" evidence="18">
    <location>
        <begin position="235"/>
        <end position="337"/>
    </location>
</feature>
<comment type="catalytic activity">
    <reaction evidence="15">
        <text>Na(+)(in) = Na(+)(out)</text>
        <dbReference type="Rhea" id="RHEA:34963"/>
        <dbReference type="ChEBI" id="CHEBI:29101"/>
    </reaction>
</comment>
<feature type="transmembrane region" description="Helical" evidence="17">
    <location>
        <begin position="15"/>
        <end position="34"/>
    </location>
</feature>
<dbReference type="PROSITE" id="PS00889">
    <property type="entry name" value="CNMP_BINDING_2"/>
    <property type="match status" value="1"/>
</dbReference>
<evidence type="ECO:0000256" key="17">
    <source>
        <dbReference type="SAM" id="Phobius"/>
    </source>
</evidence>
<dbReference type="PANTHER" id="PTHR45638:SF1">
    <property type="entry name" value="CYCLIC NUCLEOTIDE-GATED ION CHANNEL SUBUNIT B, ISOFORM A"/>
    <property type="match status" value="1"/>
</dbReference>
<evidence type="ECO:0000256" key="6">
    <source>
        <dbReference type="ARBA" id="ARBA00022741"/>
    </source>
</evidence>
<evidence type="ECO:0000256" key="11">
    <source>
        <dbReference type="ARBA" id="ARBA00023286"/>
    </source>
</evidence>
<evidence type="ECO:0000256" key="10">
    <source>
        <dbReference type="ARBA" id="ARBA00023136"/>
    </source>
</evidence>
<keyword evidence="19" id="KW-1185">Reference proteome</keyword>
<evidence type="ECO:0000256" key="4">
    <source>
        <dbReference type="ARBA" id="ARBA00022606"/>
    </source>
</evidence>
<keyword evidence="12" id="KW-0407">Ion channel</keyword>
<dbReference type="PANTHER" id="PTHR45638">
    <property type="entry name" value="CYCLIC NUCLEOTIDE-GATED CATION CHANNEL SUBUNIT A"/>
    <property type="match status" value="1"/>
</dbReference>
<dbReference type="STRING" id="7574.A0A1S3IY72"/>
<evidence type="ECO:0000256" key="7">
    <source>
        <dbReference type="ARBA" id="ARBA00022989"/>
    </source>
</evidence>
<feature type="compositionally biased region" description="Polar residues" evidence="16">
    <location>
        <begin position="618"/>
        <end position="629"/>
    </location>
</feature>
<dbReference type="PROSITE" id="PS00888">
    <property type="entry name" value="CNMP_BINDING_1"/>
    <property type="match status" value="1"/>
</dbReference>
<dbReference type="SUPFAM" id="SSF81324">
    <property type="entry name" value="Voltage-gated potassium channels"/>
    <property type="match status" value="1"/>
</dbReference>
<evidence type="ECO:0000256" key="12">
    <source>
        <dbReference type="ARBA" id="ARBA00023303"/>
    </source>
</evidence>
<accession>A0A1S3IY72</accession>
<keyword evidence="10 17" id="KW-0472">Membrane</keyword>
<evidence type="ECO:0000256" key="13">
    <source>
        <dbReference type="ARBA" id="ARBA00023305"/>
    </source>
</evidence>
<dbReference type="FunFam" id="1.10.287.70:FF:000072">
    <property type="entry name" value="Cyclic nucleotide gated channel beta 3"/>
    <property type="match status" value="1"/>
</dbReference>
<keyword evidence="9" id="KW-0406">Ion transport</keyword>
<feature type="region of interest" description="Disordered" evidence="16">
    <location>
        <begin position="447"/>
        <end position="494"/>
    </location>
</feature>
<keyword evidence="2" id="KW-0813">Transport</keyword>
<keyword evidence="4" id="KW-0716">Sensory transduction</keyword>
<keyword evidence="3" id="KW-0140">cGMP</keyword>
<dbReference type="CDD" id="cd00038">
    <property type="entry name" value="CAP_ED"/>
    <property type="match status" value="1"/>
</dbReference>
<dbReference type="GO" id="GO:0005223">
    <property type="term" value="F:intracellularly cGMP-activated cation channel activity"/>
    <property type="evidence" value="ECO:0007669"/>
    <property type="project" value="TreeGrafter"/>
</dbReference>
<dbReference type="InParanoid" id="A0A1S3IY72"/>
<dbReference type="OrthoDB" id="421226at2759"/>
<dbReference type="Gene3D" id="1.10.287.630">
    <property type="entry name" value="Helix hairpin bin"/>
    <property type="match status" value="1"/>
</dbReference>
<dbReference type="RefSeq" id="XP_013402936.2">
    <property type="nucleotide sequence ID" value="XM_013547482.2"/>
</dbReference>
<dbReference type="InterPro" id="IPR018490">
    <property type="entry name" value="cNMP-bd_dom_sf"/>
</dbReference>
<organism evidence="19 20">
    <name type="scientific">Lingula anatina</name>
    <name type="common">Brachiopod</name>
    <name type="synonym">Lingula unguis</name>
    <dbReference type="NCBI Taxonomy" id="7574"/>
    <lineage>
        <taxon>Eukaryota</taxon>
        <taxon>Metazoa</taxon>
        <taxon>Spiralia</taxon>
        <taxon>Lophotrochozoa</taxon>
        <taxon>Brachiopoda</taxon>
        <taxon>Linguliformea</taxon>
        <taxon>Lingulata</taxon>
        <taxon>Lingulida</taxon>
        <taxon>Linguloidea</taxon>
        <taxon>Lingulidae</taxon>
        <taxon>Lingula</taxon>
    </lineage>
</organism>
<dbReference type="SMART" id="SM00100">
    <property type="entry name" value="cNMP"/>
    <property type="match status" value="1"/>
</dbReference>
<dbReference type="InterPro" id="IPR018488">
    <property type="entry name" value="cNMP-bd_CS"/>
</dbReference>
<dbReference type="PROSITE" id="PS50042">
    <property type="entry name" value="CNMP_BINDING_3"/>
    <property type="match status" value="1"/>
</dbReference>
<gene>
    <name evidence="20" type="primary">LOC106168438</name>
</gene>
<evidence type="ECO:0000256" key="3">
    <source>
        <dbReference type="ARBA" id="ARBA00022535"/>
    </source>
</evidence>
<evidence type="ECO:0000256" key="8">
    <source>
        <dbReference type="ARBA" id="ARBA00022992"/>
    </source>
</evidence>
<reference evidence="20" key="1">
    <citation type="submission" date="2025-08" db="UniProtKB">
        <authorList>
            <consortium name="RefSeq"/>
        </authorList>
    </citation>
    <scope>IDENTIFICATION</scope>
    <source>
        <tissue evidence="20">Gonads</tissue>
    </source>
</reference>
<feature type="region of interest" description="Disordered" evidence="16">
    <location>
        <begin position="592"/>
        <end position="629"/>
    </location>
</feature>
<keyword evidence="6" id="KW-0547">Nucleotide-binding</keyword>
<dbReference type="GO" id="GO:0007601">
    <property type="term" value="P:visual perception"/>
    <property type="evidence" value="ECO:0007669"/>
    <property type="project" value="UniProtKB-KW"/>
</dbReference>
<proteinExistence type="predicted"/>
<dbReference type="KEGG" id="lak:106168438"/>
<dbReference type="Proteomes" id="UP000085678">
    <property type="component" value="Unplaced"/>
</dbReference>
<dbReference type="FunFam" id="2.60.120.10:FF:000020">
    <property type="entry name" value="Cyclic nucleotide-gated channel beta 3"/>
    <property type="match status" value="1"/>
</dbReference>
<evidence type="ECO:0000256" key="9">
    <source>
        <dbReference type="ARBA" id="ARBA00023065"/>
    </source>
</evidence>
<dbReference type="GO" id="GO:0017071">
    <property type="term" value="C:intracellular cyclic nucleotide activated cation channel complex"/>
    <property type="evidence" value="ECO:0007669"/>
    <property type="project" value="TreeGrafter"/>
</dbReference>
<dbReference type="Pfam" id="PF00520">
    <property type="entry name" value="Ion_trans"/>
    <property type="match status" value="1"/>
</dbReference>
<dbReference type="GO" id="GO:0005886">
    <property type="term" value="C:plasma membrane"/>
    <property type="evidence" value="ECO:0007669"/>
    <property type="project" value="TreeGrafter"/>
</dbReference>
<dbReference type="AlphaFoldDB" id="A0A1S3IY72"/>
<keyword evidence="13" id="KW-0844">Vision</keyword>
<feature type="transmembrane region" description="Helical" evidence="17">
    <location>
        <begin position="131"/>
        <end position="152"/>
    </location>
</feature>
<dbReference type="Pfam" id="PF00027">
    <property type="entry name" value="cNMP_binding"/>
    <property type="match status" value="1"/>
</dbReference>
<dbReference type="InterPro" id="IPR000595">
    <property type="entry name" value="cNMP-bd_dom"/>
</dbReference>
<dbReference type="GO" id="GO:0044877">
    <property type="term" value="F:protein-containing complex binding"/>
    <property type="evidence" value="ECO:0007669"/>
    <property type="project" value="TreeGrafter"/>
</dbReference>
<dbReference type="InterPro" id="IPR050866">
    <property type="entry name" value="CNG_cation_channel"/>
</dbReference>
<comment type="subcellular location">
    <subcellularLocation>
        <location evidence="1">Membrane</location>
        <topology evidence="1">Multi-pass membrane protein</topology>
    </subcellularLocation>
</comment>
<evidence type="ECO:0000313" key="20">
    <source>
        <dbReference type="RefSeq" id="XP_013402936.2"/>
    </source>
</evidence>
<dbReference type="SUPFAM" id="SSF51206">
    <property type="entry name" value="cAMP-binding domain-like"/>
    <property type="match status" value="1"/>
</dbReference>
<sequence>MRRNYFRKLEFKLDMLSLLPLDLLYFAVGFNSLLRAPRYFKIKTFLEFYNRFDQAAKSPHLIRVAKTMTYMVYLIHVETCGYYAVSVYEGIGSNKWVYNGEGNAYVRCFYLATKTSTSIGNNPTPTNTLEYVFMTVYWLSGVFVFALLIGQIRDIYQASGKVKSDFREQMSTVLNYLQNSGVPKQVQNKVRSWFTFSWESQKTLDENELLRALPNKMMADLAISVHYETLSKVQLFQDCEKQLLFDLVLKLTPVLYLPGDYICKKGEVGTEMYILKQGQVEVVSADGLVLATLSEGSVFGEISLLALAGGNRRTADVRSKGFSNLFILSKEDFNAAMSDYPKAQKILKKKAVKLLHQNAKLQNDQGETEATEIIKEREGTPRLLKTVIQVSGGSILSSRNWSNSPFFTTCQTAVFNIGIIRIIHIHPSDSTTATVIHSLVVQPDSKVAQMLTKPSSKGKGKGKTSGGKDSEKNGQKGLELRPTQTLKTIKTMAHGENGEITLKIKSTVQSENSENSLKEEDELSTPFASPGSDVKPLLKQESRQESGLTKADSSSDSTDSGLPGTQEMTHDRHQDNLTLTVTDLTALSDQLDTAEQNTSVETTKTLPKRPNTAPVKSVRTTWSNPKSSSDTNITYLPNIPDCGEDTTTKNTITCRVDVHHEKSWSPSICGQVADKGIDNFAFIESFSHSSHLKEAAEAETEF</sequence>
<evidence type="ECO:0000259" key="18">
    <source>
        <dbReference type="PROSITE" id="PS50042"/>
    </source>
</evidence>
<evidence type="ECO:0000256" key="2">
    <source>
        <dbReference type="ARBA" id="ARBA00022448"/>
    </source>
</evidence>
<comment type="catalytic activity">
    <reaction evidence="14">
        <text>K(+)(in) = K(+)(out)</text>
        <dbReference type="Rhea" id="RHEA:29463"/>
        <dbReference type="ChEBI" id="CHEBI:29103"/>
    </reaction>
</comment>
<feature type="region of interest" description="Disordered" evidence="16">
    <location>
        <begin position="511"/>
        <end position="573"/>
    </location>
</feature>
<dbReference type="GO" id="GO:0005222">
    <property type="term" value="F:intracellularly cAMP-activated cation channel activity"/>
    <property type="evidence" value="ECO:0007669"/>
    <property type="project" value="TreeGrafter"/>
</dbReference>
<dbReference type="Gene3D" id="2.60.120.10">
    <property type="entry name" value="Jelly Rolls"/>
    <property type="match status" value="1"/>
</dbReference>
<keyword evidence="8" id="KW-0142">cGMP-binding</keyword>
<evidence type="ECO:0000256" key="1">
    <source>
        <dbReference type="ARBA" id="ARBA00004141"/>
    </source>
</evidence>
<evidence type="ECO:0000256" key="14">
    <source>
        <dbReference type="ARBA" id="ARBA00034430"/>
    </source>
</evidence>
<dbReference type="InterPro" id="IPR005821">
    <property type="entry name" value="Ion_trans_dom"/>
</dbReference>
<evidence type="ECO:0000256" key="16">
    <source>
        <dbReference type="SAM" id="MobiDB-lite"/>
    </source>
</evidence>
<keyword evidence="5 17" id="KW-0812">Transmembrane</keyword>
<evidence type="ECO:0000256" key="15">
    <source>
        <dbReference type="ARBA" id="ARBA00036239"/>
    </source>
</evidence>
<dbReference type="GeneID" id="106168438"/>
<name>A0A1S3IY72_LINAN</name>
<dbReference type="InterPro" id="IPR014710">
    <property type="entry name" value="RmlC-like_jellyroll"/>
</dbReference>
<dbReference type="Gene3D" id="1.10.287.70">
    <property type="match status" value="1"/>
</dbReference>